<evidence type="ECO:0000313" key="1">
    <source>
        <dbReference type="EMBL" id="TID19685.1"/>
    </source>
</evidence>
<reference evidence="1 2" key="1">
    <citation type="submission" date="2019-04" db="EMBL/GenBank/DDBJ databases">
        <title>High contiguity whole genome sequence and gene annotation resource for two Venturia nashicola isolates.</title>
        <authorList>
            <person name="Prokchorchik M."/>
            <person name="Won K."/>
            <person name="Lee Y."/>
            <person name="Choi E.D."/>
            <person name="Segonzac C."/>
            <person name="Sohn K.H."/>
        </authorList>
    </citation>
    <scope>NUCLEOTIDE SEQUENCE [LARGE SCALE GENOMIC DNA]</scope>
    <source>
        <strain evidence="1 2">PRI2</strain>
    </source>
</reference>
<dbReference type="EMBL" id="SNSC02000012">
    <property type="protein sequence ID" value="TID19685.1"/>
    <property type="molecule type" value="Genomic_DNA"/>
</dbReference>
<name>A0A4Z1NY50_9PEZI</name>
<proteinExistence type="predicted"/>
<accession>A0A4Z1NY50</accession>
<comment type="caution">
    <text evidence="1">The sequence shown here is derived from an EMBL/GenBank/DDBJ whole genome shotgun (WGS) entry which is preliminary data.</text>
</comment>
<evidence type="ECO:0000313" key="2">
    <source>
        <dbReference type="Proteomes" id="UP000298493"/>
    </source>
</evidence>
<gene>
    <name evidence="1" type="ORF">E6O75_ATG07023</name>
</gene>
<dbReference type="Proteomes" id="UP000298493">
    <property type="component" value="Unassembled WGS sequence"/>
</dbReference>
<protein>
    <submittedName>
        <fullName evidence="1">Uncharacterized protein</fullName>
    </submittedName>
</protein>
<organism evidence="1 2">
    <name type="scientific">Venturia nashicola</name>
    <dbReference type="NCBI Taxonomy" id="86259"/>
    <lineage>
        <taxon>Eukaryota</taxon>
        <taxon>Fungi</taxon>
        <taxon>Dikarya</taxon>
        <taxon>Ascomycota</taxon>
        <taxon>Pezizomycotina</taxon>
        <taxon>Dothideomycetes</taxon>
        <taxon>Pleosporomycetidae</taxon>
        <taxon>Venturiales</taxon>
        <taxon>Venturiaceae</taxon>
        <taxon>Venturia</taxon>
    </lineage>
</organism>
<keyword evidence="2" id="KW-1185">Reference proteome</keyword>
<dbReference type="AlphaFoldDB" id="A0A4Z1NY50"/>
<sequence length="141" mass="15153">MPSGSKTPKTHDVQMNKMLLRTTCVDGDRTSIIQAVAAVLHLRCPCMRTGTALCLRVGALILLSALQTGAGAGAGAGASRPFCSDSQTMLVVDYEYHSKLHLLTGIQYRRIEPSPIWIQATTTTTPWLKAGLTTNKLMPSP</sequence>